<gene>
    <name evidence="2" type="ORF">GW779_03745</name>
    <name evidence="1" type="ORF">GW910_04115</name>
</gene>
<name>A0A8J8CEQ6_9ARCH</name>
<dbReference type="Proteomes" id="UP000768163">
    <property type="component" value="Unassembled WGS sequence"/>
</dbReference>
<protein>
    <submittedName>
        <fullName evidence="1">Uncharacterized protein</fullName>
    </submittedName>
</protein>
<sequence length="45" mass="5246">MAEEIIDEIEIYNNPRVMADIKETIRKCNKDIKCGKAHDINDIIE</sequence>
<evidence type="ECO:0000313" key="2">
    <source>
        <dbReference type="EMBL" id="NCS91508.1"/>
    </source>
</evidence>
<evidence type="ECO:0000313" key="3">
    <source>
        <dbReference type="Proteomes" id="UP000768163"/>
    </source>
</evidence>
<comment type="caution">
    <text evidence="1">The sequence shown here is derived from an EMBL/GenBank/DDBJ whole genome shotgun (WGS) entry which is preliminary data.</text>
</comment>
<dbReference type="EMBL" id="JAACVF010000102">
    <property type="protein sequence ID" value="NCN65235.1"/>
    <property type="molecule type" value="Genomic_DNA"/>
</dbReference>
<dbReference type="Proteomes" id="UP000738826">
    <property type="component" value="Unassembled WGS sequence"/>
</dbReference>
<evidence type="ECO:0000313" key="1">
    <source>
        <dbReference type="EMBL" id="NCN65235.1"/>
    </source>
</evidence>
<proteinExistence type="predicted"/>
<reference evidence="1" key="1">
    <citation type="submission" date="2019-11" db="EMBL/GenBank/DDBJ databases">
        <title>Lipid analysis of CO2-rich subsurface aquifers suggests an autotrophy-based deep biosphere with lysolipids enriched in CPR bacteria.</title>
        <authorList>
            <person name="Probst A.J."/>
            <person name="Elling F.J."/>
            <person name="Castelle C.J."/>
            <person name="Zhu Q."/>
            <person name="Elvert M."/>
            <person name="Birarda G."/>
            <person name="Holman H.-Y."/>
            <person name="Lane K.R."/>
            <person name="Ladd B."/>
            <person name="Ryan M.C."/>
            <person name="Woyke T."/>
            <person name="Hinrichs K.-U."/>
            <person name="Banfield J.F."/>
        </authorList>
    </citation>
    <scope>NUCLEOTIDE SEQUENCE</scope>
    <source>
        <strain evidence="1">CG_2015-01_33_1645</strain>
        <strain evidence="2">CG_2015-04_33_537</strain>
    </source>
</reference>
<dbReference type="AlphaFoldDB" id="A0A8J8CEQ6"/>
<accession>A0A8J8CEQ6</accession>
<dbReference type="EMBL" id="JAACQH010000073">
    <property type="protein sequence ID" value="NCS91508.1"/>
    <property type="molecule type" value="Genomic_DNA"/>
</dbReference>
<organism evidence="1 3">
    <name type="scientific">Candidatus Altarchaeum hamiconexum</name>
    <dbReference type="NCBI Taxonomy" id="1803513"/>
    <lineage>
        <taxon>Archaea</taxon>
        <taxon>Candidatus Altarchaeota</taxon>
        <taxon>Candidatus Altiarchaeia</taxon>
        <taxon>Candidatus Altarchaeales</taxon>
        <taxon>Candidatus Altarchaeaceae</taxon>
        <taxon>Candidatus Altarchaeum</taxon>
    </lineage>
</organism>